<keyword evidence="2" id="KW-1185">Reference proteome</keyword>
<dbReference type="EMBL" id="SMFL01000001">
    <property type="protein sequence ID" value="TDE18313.1"/>
    <property type="molecule type" value="Genomic_DNA"/>
</dbReference>
<protein>
    <recommendedName>
        <fullName evidence="3">DUF2442 domain-containing protein</fullName>
    </recommendedName>
</protein>
<evidence type="ECO:0000313" key="2">
    <source>
        <dbReference type="Proteomes" id="UP000294850"/>
    </source>
</evidence>
<dbReference type="RefSeq" id="WP_131956096.1">
    <property type="nucleotide sequence ID" value="NZ_SMFL01000001.1"/>
</dbReference>
<name>A0A4R5E2H2_9BACT</name>
<evidence type="ECO:0000313" key="1">
    <source>
        <dbReference type="EMBL" id="TDE18313.1"/>
    </source>
</evidence>
<proteinExistence type="predicted"/>
<evidence type="ECO:0008006" key="3">
    <source>
        <dbReference type="Google" id="ProtNLM"/>
    </source>
</evidence>
<reference evidence="1 2" key="1">
    <citation type="submission" date="2019-03" db="EMBL/GenBank/DDBJ databases">
        <title>Dyadobacter AR-3-6 sp. nov., isolated from arctic soil.</title>
        <authorList>
            <person name="Chaudhary D.K."/>
        </authorList>
    </citation>
    <scope>NUCLEOTIDE SEQUENCE [LARGE SCALE GENOMIC DNA]</scope>
    <source>
        <strain evidence="1 2">AR-3-6</strain>
    </source>
</reference>
<dbReference type="OrthoDB" id="961143at2"/>
<gene>
    <name evidence="1" type="ORF">E0F88_01865</name>
</gene>
<accession>A0A4R5E2H2</accession>
<sequence length="96" mass="10932">MEKLQFTTTKPESYIGQKPVIAKIGFPSKSMISLSFVDGRILSAPLSRFPSIGNLSAEQKKQYTIADDDTIIFDHCDEIYHIQDFFGLPDDYILKR</sequence>
<organism evidence="1 2">
    <name type="scientific">Dyadobacter psychrotolerans</name>
    <dbReference type="NCBI Taxonomy" id="2541721"/>
    <lineage>
        <taxon>Bacteria</taxon>
        <taxon>Pseudomonadati</taxon>
        <taxon>Bacteroidota</taxon>
        <taxon>Cytophagia</taxon>
        <taxon>Cytophagales</taxon>
        <taxon>Spirosomataceae</taxon>
        <taxon>Dyadobacter</taxon>
    </lineage>
</organism>
<comment type="caution">
    <text evidence="1">The sequence shown here is derived from an EMBL/GenBank/DDBJ whole genome shotgun (WGS) entry which is preliminary data.</text>
</comment>
<dbReference type="AlphaFoldDB" id="A0A4R5E2H2"/>
<dbReference type="Proteomes" id="UP000294850">
    <property type="component" value="Unassembled WGS sequence"/>
</dbReference>